<organism evidence="1 2">
    <name type="scientific">Endozoicomonas lisbonensis</name>
    <dbReference type="NCBI Taxonomy" id="3120522"/>
    <lineage>
        <taxon>Bacteria</taxon>
        <taxon>Pseudomonadati</taxon>
        <taxon>Pseudomonadota</taxon>
        <taxon>Gammaproteobacteria</taxon>
        <taxon>Oceanospirillales</taxon>
        <taxon>Endozoicomonadaceae</taxon>
        <taxon>Endozoicomonas</taxon>
    </lineage>
</organism>
<keyword evidence="2" id="KW-1185">Reference proteome</keyword>
<dbReference type="Proteomes" id="UP001549366">
    <property type="component" value="Unassembled WGS sequence"/>
</dbReference>
<dbReference type="RefSeq" id="WP_354016533.1">
    <property type="nucleotide sequence ID" value="NZ_JBEWTB010000002.1"/>
</dbReference>
<reference evidence="1 2" key="1">
    <citation type="submission" date="2024-06" db="EMBL/GenBank/DDBJ databases">
        <title>Genomic Encyclopedia of Type Strains, Phase V (KMG-V): Genome sequencing to study the core and pangenomes of soil and plant-associated prokaryotes.</title>
        <authorList>
            <person name="Whitman W."/>
        </authorList>
    </citation>
    <scope>NUCLEOTIDE SEQUENCE [LARGE SCALE GENOMIC DNA]</scope>
    <source>
        <strain evidence="1 2">NE40</strain>
    </source>
</reference>
<evidence type="ECO:0000313" key="2">
    <source>
        <dbReference type="Proteomes" id="UP001549366"/>
    </source>
</evidence>
<protein>
    <submittedName>
        <fullName evidence="1">Uncharacterized protein</fullName>
    </submittedName>
</protein>
<dbReference type="EMBL" id="JBEWTB010000002">
    <property type="protein sequence ID" value="MET4756554.1"/>
    <property type="molecule type" value="Genomic_DNA"/>
</dbReference>
<evidence type="ECO:0000313" key="1">
    <source>
        <dbReference type="EMBL" id="MET4756554.1"/>
    </source>
</evidence>
<gene>
    <name evidence="1" type="ORF">V5J35_001746</name>
</gene>
<accession>A0ABV2SHJ3</accession>
<name>A0ABV2SHJ3_9GAMM</name>
<comment type="caution">
    <text evidence="1">The sequence shown here is derived from an EMBL/GenBank/DDBJ whole genome shotgun (WGS) entry which is preliminary data.</text>
</comment>
<sequence length="207" mass="23161">MTTRRQVLTLFGGLAKVQTHSQTGSGFVKSSGEFSQLIGVKSTEILPRTKIKKYSGSGEGDGFFIGKWDSYNKFRAVWEHHEHLLEFGATADHGPWPNDTVYRQILRTLITWSYGISGNDRWLTADDIRRSFCSNDKHGLIPSCAGKLNTLVKKGIAIKSGRGKGARYRISPDYQENIKSSSYLINLAPANEAVQLARQRVLSKRNQ</sequence>
<proteinExistence type="predicted"/>